<dbReference type="Gene3D" id="3.30.70.270">
    <property type="match status" value="1"/>
</dbReference>
<evidence type="ECO:0000256" key="8">
    <source>
        <dbReference type="ARBA" id="ARBA00022670"/>
    </source>
</evidence>
<dbReference type="GO" id="GO:0006351">
    <property type="term" value="P:DNA-templated transcription"/>
    <property type="evidence" value="ECO:0007669"/>
    <property type="project" value="InterPro"/>
</dbReference>
<dbReference type="PROSITE" id="PS50507">
    <property type="entry name" value="RDRP_SSRNA_POS"/>
    <property type="match status" value="1"/>
</dbReference>
<reference evidence="26" key="1">
    <citation type="journal article" date="2018" name="Nature">
        <title>The evolutionary history of vertebrate RNA viruses.</title>
        <authorList>
            <person name="Shi M."/>
            <person name="Lin X.D."/>
            <person name="Chen X."/>
            <person name="Tian J.H."/>
            <person name="Chen L.J."/>
            <person name="Li K."/>
            <person name="Wang W."/>
            <person name="Eden J.S."/>
            <person name="Shen J.J."/>
            <person name="Liu L."/>
            <person name="Holmes E.C."/>
            <person name="Zhang Y.Z."/>
        </authorList>
    </citation>
    <scope>NUCLEOTIDE SEQUENCE</scope>
    <source>
        <strain evidence="26">XQTMC49337</strain>
    </source>
</reference>
<feature type="coiled-coil region" evidence="22">
    <location>
        <begin position="865"/>
        <end position="892"/>
    </location>
</feature>
<dbReference type="InterPro" id="IPR007094">
    <property type="entry name" value="RNA-dir_pol_PSvirus"/>
</dbReference>
<dbReference type="InterPro" id="IPR045836">
    <property type="entry name" value="Astro_VPg"/>
</dbReference>
<keyword evidence="17" id="KW-0693">Viral RNA replication</keyword>
<keyword evidence="13" id="KW-0688">Ribosomal frameshifting</keyword>
<dbReference type="EMBL" id="MG599921">
    <property type="protein sequence ID" value="AVM87174.1"/>
    <property type="molecule type" value="Genomic_RNA"/>
</dbReference>
<dbReference type="InterPro" id="IPR043504">
    <property type="entry name" value="Peptidase_S1_PA_chymotrypsin"/>
</dbReference>
<evidence type="ECO:0000256" key="3">
    <source>
        <dbReference type="ARBA" id="ARBA00011245"/>
    </source>
</evidence>
<evidence type="ECO:0000256" key="18">
    <source>
        <dbReference type="ARBA" id="ARBA00022989"/>
    </source>
</evidence>
<evidence type="ECO:0000256" key="22">
    <source>
        <dbReference type="SAM" id="Coils"/>
    </source>
</evidence>
<dbReference type="GO" id="GO:0008236">
    <property type="term" value="F:serine-type peptidase activity"/>
    <property type="evidence" value="ECO:0007669"/>
    <property type="project" value="UniProtKB-KW"/>
</dbReference>
<keyword evidence="14" id="KW-0378">Hydrolase</keyword>
<feature type="transmembrane region" description="Helical" evidence="24">
    <location>
        <begin position="103"/>
        <end position="122"/>
    </location>
</feature>
<dbReference type="Pfam" id="PF19416">
    <property type="entry name" value="Astro_VPg"/>
    <property type="match status" value="1"/>
</dbReference>
<feature type="region of interest" description="Disordered" evidence="23">
    <location>
        <begin position="1"/>
        <end position="50"/>
    </location>
</feature>
<organism evidence="26">
    <name type="scientific">Wenling longspine snipefish astrovirus</name>
    <dbReference type="NCBI Taxonomy" id="2116418"/>
    <lineage>
        <taxon>Viruses</taxon>
        <taxon>Riboviria</taxon>
        <taxon>Orthornavirae</taxon>
        <taxon>Pisuviricota</taxon>
        <taxon>Stelpaviricetes</taxon>
        <taxon>Stellavirales</taxon>
        <taxon>Astroviridae</taxon>
    </lineage>
</organism>
<dbReference type="InterPro" id="IPR001205">
    <property type="entry name" value="RNA-dir_pol_C"/>
</dbReference>
<dbReference type="InterPro" id="IPR043502">
    <property type="entry name" value="DNA/RNA_pol_sf"/>
</dbReference>
<evidence type="ECO:0000256" key="13">
    <source>
        <dbReference type="ARBA" id="ARBA00022758"/>
    </source>
</evidence>
<dbReference type="GO" id="GO:0003968">
    <property type="term" value="F:RNA-directed RNA polymerase activity"/>
    <property type="evidence" value="ECO:0007669"/>
    <property type="project" value="UniProtKB-KW"/>
</dbReference>
<dbReference type="InterPro" id="IPR043128">
    <property type="entry name" value="Rev_trsase/Diguanyl_cyclase"/>
</dbReference>
<evidence type="ECO:0000256" key="2">
    <source>
        <dbReference type="ARBA" id="ARBA00005873"/>
    </source>
</evidence>
<comment type="function">
    <text evidence="20">Responsible for the cleavage of the polyprotein into functional products.</text>
</comment>
<dbReference type="GO" id="GO:0003723">
    <property type="term" value="F:RNA binding"/>
    <property type="evidence" value="ECO:0007669"/>
    <property type="project" value="InterPro"/>
</dbReference>
<evidence type="ECO:0000256" key="19">
    <source>
        <dbReference type="ARBA" id="ARBA00023136"/>
    </source>
</evidence>
<proteinExistence type="inferred from homology"/>
<keyword evidence="10 24" id="KW-0812">Transmembrane</keyword>
<keyword evidence="18 24" id="KW-1133">Transmembrane helix</keyword>
<dbReference type="GO" id="GO:0033644">
    <property type="term" value="C:host cell membrane"/>
    <property type="evidence" value="ECO:0007669"/>
    <property type="project" value="UniProtKB-SubCell"/>
</dbReference>
<keyword evidence="12" id="KW-0547">Nucleotide-binding</keyword>
<evidence type="ECO:0000256" key="6">
    <source>
        <dbReference type="ARBA" id="ARBA00022520"/>
    </source>
</evidence>
<keyword evidence="11" id="KW-0548">Nucleotidyltransferase</keyword>
<keyword evidence="15" id="KW-0720">Serine protease</keyword>
<feature type="transmembrane region" description="Helical" evidence="24">
    <location>
        <begin position="290"/>
        <end position="310"/>
    </location>
</feature>
<evidence type="ECO:0000256" key="10">
    <source>
        <dbReference type="ARBA" id="ARBA00022692"/>
    </source>
</evidence>
<dbReference type="GO" id="GO:0075523">
    <property type="term" value="P:viral translational frameshifting"/>
    <property type="evidence" value="ECO:0007669"/>
    <property type="project" value="UniProtKB-KW"/>
</dbReference>
<evidence type="ECO:0000256" key="15">
    <source>
        <dbReference type="ARBA" id="ARBA00022825"/>
    </source>
</evidence>
<evidence type="ECO:0000256" key="21">
    <source>
        <dbReference type="ARBA" id="ARBA00047383"/>
    </source>
</evidence>
<name>A0A2P1GMF8_9VIRU</name>
<sequence length="1619" mass="182092">MQRQTYHTVPPPKEKESKINSHSRSGVQIGKSTATNRSLSTQTFSDTKDASTQTDALPLFAPANKKLSLSQQIDQLRNLSKFRKPIEVNTFGQEPVKMNKTRVVVGVIICLIALIGGTRAVLVDGNCGVADVTLLNDRTVNLLPVVHQVNVTVDCVRVRDLTPPRAREENITTTTAFNCVIAWRNLNSRPSAATVWGPFGKIGEQRQRVWTSRLEKAGGIHACAGETSDDLFEKIEKDDDEPVKEEALFLDYDDFIFVRFTEWLNDCWETASGYVNDTMEFEYAMKATEILVKAYTSGAIALAGFMLVVIRKVVYDEGPPMLRLVATAITIAAAKTWGFALCAMPYMEPSDTLLASFFVPIVNNPGRLPFALIIMTLANVVKTTFHVMSPPTVFDGTTFTTEPLVGVVARCANGYVWACLLVAVTAGVNYTGGTAFMGILGGLVVAARMMPTPPETQTLTVPLPGGRRQTITVIRHPNHKYFGPFYKMQASNAAMRVTEAALGCIFKVSTMVGESTGFISSGFANVIQHGDCGSGLIFTDTDGKTSNPGKKTHELVLSPDQGLNCYVVPADYAKKNVKTSQEVRNGWHYVIHHDGNGKPTATVFYGHWEGNELKGNYENKPGMSGSPIFDSNARCVAVHVGGVSDTGVGYKLPVHVPPPKKPKHVVPFGGDDNDTKFNSQMTGASEMSRYDEVLNGLQATGRGMSALRSELERLQDQWAALSNEAESIRYYGEQAKGKNKRGRSRGPKKFGVWTEREYNELLSRGFDRQQLQEMADEIRRQIEEARNESQDEASDDDDDYDFGMDRHRERYNSQKDARPKRNEVGHKCVKFNNEPQFEGHEPTLVTTKDDLNTFLHAAKHHWENESKLEQRLRELTLENETFKAQLASAERSQKVEAKEFDKNHERASSPRKVVPVPVVKEDENLLYKLWNWLTQANVDTLGQADDLLRRKYNADLGSLDSAESTGHGRTLAPQRRIKGYVNRDGTPVFGKIRTLKGKDEDGIKVYDTLYKSQSWRAVTKGPEKDTFLIQDGYYVQQRTKRQPEKCNTCGEVTTSTKGHDDHSHDGAPQQYTPVVCDNTPGKHCVHYFCGSKLGECKVANCGNDWCKTQSKNPTCAVGWWCTLNANHNVKLTQDPITKSEYVKVIGRSNFNMSARRLERHGRGTEQFLGLKNDTQYVPSYWDDRCYSLALEKYVYGKAQQLTAEDHEYIDYALEREYGHTYGSRPIPIVDTEKNLDSHPGFPIKKHHKHEREFFEEEGLAPYYHCMDHLKNDDLEIFWYSFPKNEIMKESKASIGDVRFIQCAPCTYTRVGAAYETMANNSCKERTWTNQCQVGWNPLCGGVNAYLQRFNPCKQFMEMDWTRYDGTIPVEIFQKVSDFRVSMMDLTPDELIVYKNYRKHLINRKTIFTDGSVVEITKGNPSGQFSTSIDNCMFQTCFIQLETRDYHRSIGIELTPEECYNTTVGMSYGDDRLTGYKDIGYGCNAPTEEWLPAYYKEKFGMWVKPENIKVQTTLVGLSFCGFTIHRSMNSNQFIPLYKTDKIYASLSDPANPSADFETLENKINSALILTSFDEGSHASRIRAAAVHLNKTTGKKFFDSKLTKTMLGGPKNSRDRVHPLL</sequence>
<dbReference type="GO" id="GO:0006508">
    <property type="term" value="P:proteolysis"/>
    <property type="evidence" value="ECO:0007669"/>
    <property type="project" value="UniProtKB-KW"/>
</dbReference>
<feature type="transmembrane region" description="Helical" evidence="24">
    <location>
        <begin position="322"/>
        <end position="347"/>
    </location>
</feature>
<comment type="subunit">
    <text evidence="3">Monomer.</text>
</comment>
<dbReference type="Gene3D" id="2.40.10.10">
    <property type="entry name" value="Trypsin-like serine proteases"/>
    <property type="match status" value="1"/>
</dbReference>
<keyword evidence="7" id="KW-0597">Phosphoprotein</keyword>
<dbReference type="SUPFAM" id="SSF56672">
    <property type="entry name" value="DNA/RNA polymerases"/>
    <property type="match status" value="1"/>
</dbReference>
<dbReference type="GO" id="GO:0000166">
    <property type="term" value="F:nucleotide binding"/>
    <property type="evidence" value="ECO:0007669"/>
    <property type="project" value="UniProtKB-KW"/>
</dbReference>
<comment type="catalytic activity">
    <reaction evidence="21">
        <text>RNA(n) + a ribonucleoside 5'-triphosphate = RNA(n+1) + diphosphate</text>
        <dbReference type="Rhea" id="RHEA:21248"/>
        <dbReference type="Rhea" id="RHEA-COMP:14527"/>
        <dbReference type="Rhea" id="RHEA-COMP:17342"/>
        <dbReference type="ChEBI" id="CHEBI:33019"/>
        <dbReference type="ChEBI" id="CHEBI:61557"/>
        <dbReference type="ChEBI" id="CHEBI:140395"/>
    </reaction>
</comment>
<evidence type="ECO:0000259" key="25">
    <source>
        <dbReference type="PROSITE" id="PS50507"/>
    </source>
</evidence>
<evidence type="ECO:0000256" key="9">
    <source>
        <dbReference type="ARBA" id="ARBA00022679"/>
    </source>
</evidence>
<comment type="similarity">
    <text evidence="2">Belongs to the astroviridae polyprotein 1AB family.</text>
</comment>
<evidence type="ECO:0000256" key="17">
    <source>
        <dbReference type="ARBA" id="ARBA00022953"/>
    </source>
</evidence>
<feature type="compositionally biased region" description="Polar residues" evidence="23">
    <location>
        <begin position="20"/>
        <end position="50"/>
    </location>
</feature>
<evidence type="ECO:0000256" key="20">
    <source>
        <dbReference type="ARBA" id="ARBA00045910"/>
    </source>
</evidence>
<accession>A0A2P1GMF8</accession>
<dbReference type="Pfam" id="PF00680">
    <property type="entry name" value="RdRP_1"/>
    <property type="match status" value="1"/>
</dbReference>
<evidence type="ECO:0000256" key="16">
    <source>
        <dbReference type="ARBA" id="ARBA00022870"/>
    </source>
</evidence>
<keyword evidence="9" id="KW-0808">Transferase</keyword>
<evidence type="ECO:0000256" key="24">
    <source>
        <dbReference type="SAM" id="Phobius"/>
    </source>
</evidence>
<feature type="domain" description="RdRp catalytic" evidence="25">
    <location>
        <begin position="1353"/>
        <end position="1483"/>
    </location>
</feature>
<dbReference type="InterPro" id="IPR009003">
    <property type="entry name" value="Peptidase_S1_PA"/>
</dbReference>
<evidence type="ECO:0000256" key="12">
    <source>
        <dbReference type="ARBA" id="ARBA00022741"/>
    </source>
</evidence>
<feature type="coiled-coil region" evidence="22">
    <location>
        <begin position="697"/>
        <end position="724"/>
    </location>
</feature>
<keyword evidence="16" id="KW-1043">Host membrane</keyword>
<protein>
    <recommendedName>
        <fullName evidence="4">Non-structural polyprotein 1AB</fullName>
    </recommendedName>
</protein>
<evidence type="ECO:0000256" key="5">
    <source>
        <dbReference type="ARBA" id="ARBA00022484"/>
    </source>
</evidence>
<evidence type="ECO:0000256" key="4">
    <source>
        <dbReference type="ARBA" id="ARBA00019743"/>
    </source>
</evidence>
<evidence type="ECO:0000256" key="11">
    <source>
        <dbReference type="ARBA" id="ARBA00022695"/>
    </source>
</evidence>
<dbReference type="GO" id="GO:0039694">
    <property type="term" value="P:viral RNA genome replication"/>
    <property type="evidence" value="ECO:0007669"/>
    <property type="project" value="InterPro"/>
</dbReference>
<evidence type="ECO:0000313" key="26">
    <source>
        <dbReference type="EMBL" id="AVM87174.1"/>
    </source>
</evidence>
<keyword evidence="22" id="KW-0175">Coiled coil</keyword>
<keyword evidence="8" id="KW-0645">Protease</keyword>
<evidence type="ECO:0000256" key="23">
    <source>
        <dbReference type="SAM" id="MobiDB-lite"/>
    </source>
</evidence>
<feature type="compositionally biased region" description="Acidic residues" evidence="23">
    <location>
        <begin position="790"/>
        <end position="802"/>
    </location>
</feature>
<dbReference type="SUPFAM" id="SSF50494">
    <property type="entry name" value="Trypsin-like serine proteases"/>
    <property type="match status" value="1"/>
</dbReference>
<evidence type="ECO:0000256" key="14">
    <source>
        <dbReference type="ARBA" id="ARBA00022801"/>
    </source>
</evidence>
<evidence type="ECO:0000256" key="7">
    <source>
        <dbReference type="ARBA" id="ARBA00022553"/>
    </source>
</evidence>
<keyword evidence="19 24" id="KW-0472">Membrane</keyword>
<keyword evidence="5" id="KW-0696">RNA-directed RNA polymerase</keyword>
<feature type="region of interest" description="Disordered" evidence="23">
    <location>
        <begin position="784"/>
        <end position="804"/>
    </location>
</feature>
<dbReference type="CDD" id="cd23172">
    <property type="entry name" value="ps-ssRNAv_Astroviridae_RdRp"/>
    <property type="match status" value="1"/>
</dbReference>
<keyword evidence="6" id="KW-0191">Covalent protein-RNA linkage</keyword>
<evidence type="ECO:0000256" key="1">
    <source>
        <dbReference type="ARBA" id="ARBA00004301"/>
    </source>
</evidence>
<comment type="subcellular location">
    <subcellularLocation>
        <location evidence="1">Host membrane</location>
        <topology evidence="1">Multi-pass membrane protein</topology>
    </subcellularLocation>
</comment>